<accession>A0A2M3ZW30</accession>
<dbReference type="EMBL" id="GGFM01011909">
    <property type="protein sequence ID" value="MBW32660.1"/>
    <property type="molecule type" value="Transcribed_RNA"/>
</dbReference>
<name>A0A2M3ZW30_9DIPT</name>
<dbReference type="AlphaFoldDB" id="A0A2M3ZW30"/>
<evidence type="ECO:0000256" key="1">
    <source>
        <dbReference type="SAM" id="SignalP"/>
    </source>
</evidence>
<evidence type="ECO:0000313" key="2">
    <source>
        <dbReference type="EMBL" id="MBW32660.1"/>
    </source>
</evidence>
<sequence>MSLFLLLSFISSNFRTQASNCFLTPTDRQSEELCRTQKGLSDRSSDIPHRGFRLAGQQPLFSTTIDSHSFHSICRSVCSSHSVALARFRFRTLCGGVDISFSN</sequence>
<reference evidence="2" key="1">
    <citation type="submission" date="2018-01" db="EMBL/GenBank/DDBJ databases">
        <title>An insight into the sialome of Amazonian anophelines.</title>
        <authorList>
            <person name="Ribeiro J.M."/>
            <person name="Scarpassa V."/>
            <person name="Calvo E."/>
        </authorList>
    </citation>
    <scope>NUCLEOTIDE SEQUENCE</scope>
    <source>
        <tissue evidence="2">Salivary glands</tissue>
    </source>
</reference>
<protein>
    <submittedName>
        <fullName evidence="2">Putative secreted peptide</fullName>
    </submittedName>
</protein>
<proteinExistence type="predicted"/>
<organism evidence="2">
    <name type="scientific">Anopheles braziliensis</name>
    <dbReference type="NCBI Taxonomy" id="58242"/>
    <lineage>
        <taxon>Eukaryota</taxon>
        <taxon>Metazoa</taxon>
        <taxon>Ecdysozoa</taxon>
        <taxon>Arthropoda</taxon>
        <taxon>Hexapoda</taxon>
        <taxon>Insecta</taxon>
        <taxon>Pterygota</taxon>
        <taxon>Neoptera</taxon>
        <taxon>Endopterygota</taxon>
        <taxon>Diptera</taxon>
        <taxon>Nematocera</taxon>
        <taxon>Culicoidea</taxon>
        <taxon>Culicidae</taxon>
        <taxon>Anophelinae</taxon>
        <taxon>Anopheles</taxon>
    </lineage>
</organism>
<keyword evidence="1" id="KW-0732">Signal</keyword>
<feature type="chain" id="PRO_5014753215" evidence="1">
    <location>
        <begin position="19"/>
        <end position="103"/>
    </location>
</feature>
<feature type="signal peptide" evidence="1">
    <location>
        <begin position="1"/>
        <end position="18"/>
    </location>
</feature>